<organism evidence="1">
    <name type="scientific">Anguilla anguilla</name>
    <name type="common">European freshwater eel</name>
    <name type="synonym">Muraena anguilla</name>
    <dbReference type="NCBI Taxonomy" id="7936"/>
    <lineage>
        <taxon>Eukaryota</taxon>
        <taxon>Metazoa</taxon>
        <taxon>Chordata</taxon>
        <taxon>Craniata</taxon>
        <taxon>Vertebrata</taxon>
        <taxon>Euteleostomi</taxon>
        <taxon>Actinopterygii</taxon>
        <taxon>Neopterygii</taxon>
        <taxon>Teleostei</taxon>
        <taxon>Anguilliformes</taxon>
        <taxon>Anguillidae</taxon>
        <taxon>Anguilla</taxon>
    </lineage>
</organism>
<name>A0A0E9XWW8_ANGAN</name>
<reference evidence="1" key="1">
    <citation type="submission" date="2014-11" db="EMBL/GenBank/DDBJ databases">
        <authorList>
            <person name="Amaro Gonzalez C."/>
        </authorList>
    </citation>
    <scope>NUCLEOTIDE SEQUENCE</scope>
</reference>
<dbReference type="AlphaFoldDB" id="A0A0E9XWW8"/>
<reference evidence="1" key="2">
    <citation type="journal article" date="2015" name="Fish Shellfish Immunol.">
        <title>Early steps in the European eel (Anguilla anguilla)-Vibrio vulnificus interaction in the gills: Role of the RtxA13 toxin.</title>
        <authorList>
            <person name="Callol A."/>
            <person name="Pajuelo D."/>
            <person name="Ebbesson L."/>
            <person name="Teles M."/>
            <person name="MacKenzie S."/>
            <person name="Amaro C."/>
        </authorList>
    </citation>
    <scope>NUCLEOTIDE SEQUENCE</scope>
</reference>
<dbReference type="EMBL" id="GBXM01002374">
    <property type="protein sequence ID" value="JAI06204.1"/>
    <property type="molecule type" value="Transcribed_RNA"/>
</dbReference>
<protein>
    <submittedName>
        <fullName evidence="1">Uncharacterized protein</fullName>
    </submittedName>
</protein>
<proteinExistence type="predicted"/>
<sequence>MSLPSQISLLLIQRTQLALPDGYGCLPWCRAN</sequence>
<evidence type="ECO:0000313" key="1">
    <source>
        <dbReference type="EMBL" id="JAI06204.1"/>
    </source>
</evidence>
<accession>A0A0E9XWW8</accession>